<sequence length="91" mass="10448">MFKLSSIKVGMKYQDVRNEIIKSNNLVMSCLPAFCNSNYDVAKNLDTKEKVYVLRDYDTGIITDVTTDYYKAVNAETAQRNISEILYNNGY</sequence>
<organism evidence="1 2">
    <name type="scientific">Blautia obeum</name>
    <dbReference type="NCBI Taxonomy" id="40520"/>
    <lineage>
        <taxon>Bacteria</taxon>
        <taxon>Bacillati</taxon>
        <taxon>Bacillota</taxon>
        <taxon>Clostridia</taxon>
        <taxon>Lachnospirales</taxon>
        <taxon>Lachnospiraceae</taxon>
        <taxon>Blautia</taxon>
    </lineage>
</organism>
<accession>A0A414SK69</accession>
<dbReference type="EMBL" id="QRHZ01000001">
    <property type="protein sequence ID" value="RHG19980.1"/>
    <property type="molecule type" value="Genomic_DNA"/>
</dbReference>
<name>A0A414SK69_9FIRM</name>
<evidence type="ECO:0000313" key="2">
    <source>
        <dbReference type="Proteomes" id="UP000284220"/>
    </source>
</evidence>
<gene>
    <name evidence="1" type="ORF">DW272_01895</name>
</gene>
<comment type="caution">
    <text evidence="1">The sequence shown here is derived from an EMBL/GenBank/DDBJ whole genome shotgun (WGS) entry which is preliminary data.</text>
</comment>
<proteinExistence type="predicted"/>
<evidence type="ECO:0000313" key="1">
    <source>
        <dbReference type="EMBL" id="RHG19980.1"/>
    </source>
</evidence>
<dbReference type="RefSeq" id="WP_118197302.1">
    <property type="nucleotide sequence ID" value="NZ_QRHZ01000001.1"/>
</dbReference>
<dbReference type="AlphaFoldDB" id="A0A414SK69"/>
<protein>
    <submittedName>
        <fullName evidence="1">Uncharacterized protein</fullName>
    </submittedName>
</protein>
<dbReference type="Proteomes" id="UP000284220">
    <property type="component" value="Unassembled WGS sequence"/>
</dbReference>
<reference evidence="1 2" key="1">
    <citation type="submission" date="2018-08" db="EMBL/GenBank/DDBJ databases">
        <title>A genome reference for cultivated species of the human gut microbiota.</title>
        <authorList>
            <person name="Zou Y."/>
            <person name="Xue W."/>
            <person name="Luo G."/>
        </authorList>
    </citation>
    <scope>NUCLEOTIDE SEQUENCE [LARGE SCALE GENOMIC DNA]</scope>
    <source>
        <strain evidence="1 2">AM22-9LB</strain>
    </source>
</reference>